<dbReference type="PANTHER" id="PTHR43685">
    <property type="entry name" value="GLYCOSYLTRANSFERASE"/>
    <property type="match status" value="1"/>
</dbReference>
<name>A0A1H5SRL4_9BACT</name>
<gene>
    <name evidence="5" type="ORF">SAMN05421819_0324</name>
</gene>
<feature type="domain" description="Glycosyltransferase 2-like" evidence="4">
    <location>
        <begin position="11"/>
        <end position="126"/>
    </location>
</feature>
<dbReference type="InterPro" id="IPR001173">
    <property type="entry name" value="Glyco_trans_2-like"/>
</dbReference>
<keyword evidence="3 5" id="KW-0808">Transferase</keyword>
<proteinExistence type="inferred from homology"/>
<dbReference type="InterPro" id="IPR050834">
    <property type="entry name" value="Glycosyltransf_2"/>
</dbReference>
<dbReference type="InterPro" id="IPR029044">
    <property type="entry name" value="Nucleotide-diphossugar_trans"/>
</dbReference>
<evidence type="ECO:0000313" key="5">
    <source>
        <dbReference type="EMBL" id="SEF53070.1"/>
    </source>
</evidence>
<dbReference type="Pfam" id="PF00535">
    <property type="entry name" value="Glycos_transf_2"/>
    <property type="match status" value="1"/>
</dbReference>
<accession>A0A1H5SRL4</accession>
<reference evidence="5 6" key="1">
    <citation type="submission" date="2016-10" db="EMBL/GenBank/DDBJ databases">
        <authorList>
            <person name="de Groot N.N."/>
        </authorList>
    </citation>
    <scope>NUCLEOTIDE SEQUENCE [LARGE SCALE GENOMIC DNA]</scope>
    <source>
        <strain evidence="5 6">DSM 22489</strain>
    </source>
</reference>
<dbReference type="EMBL" id="FNVA01000001">
    <property type="protein sequence ID" value="SEF53070.1"/>
    <property type="molecule type" value="Genomic_DNA"/>
</dbReference>
<dbReference type="OrthoDB" id="111731at2"/>
<keyword evidence="6" id="KW-1185">Reference proteome</keyword>
<evidence type="ECO:0000256" key="2">
    <source>
        <dbReference type="ARBA" id="ARBA00022676"/>
    </source>
</evidence>
<evidence type="ECO:0000256" key="1">
    <source>
        <dbReference type="ARBA" id="ARBA00006739"/>
    </source>
</evidence>
<keyword evidence="2" id="KW-0328">Glycosyltransferase</keyword>
<dbReference type="AlphaFoldDB" id="A0A1H5SRL4"/>
<protein>
    <submittedName>
        <fullName evidence="5">Glycosyl transferase family 2</fullName>
    </submittedName>
</protein>
<evidence type="ECO:0000259" key="4">
    <source>
        <dbReference type="Pfam" id="PF00535"/>
    </source>
</evidence>
<sequence>MAILTVGLPVNRAMPYLPESVESLLSQTCEDFRILAVVGDGSDGSLDYLYSLRDPRLRVVERPGLRLSRTLNYMLETAETPWLMRHDADDIAYPQRVERTLEYIRRHGDAGLLPALAEYFPPGQSIGTFRASRGTSDELRSIVERGYLLSFCHPAATLNIACTKKVGGYRETLNRAEDADLWWRIARSAEIRIIPETLVGYRQHGGQATTLAMKQNAIDLLYVQYLLLSELWGLRPLPQTEVVSTLEDLVTLRDLVAQENLRALNIRMAGKDRIGAMREACRAVLNSPGYVLRRLLDELDRTRVIRNGINPRRFRARQEELWPGQKPVLAVQET</sequence>
<dbReference type="PANTHER" id="PTHR43685:SF5">
    <property type="entry name" value="GLYCOSYLTRANSFERASE EPSE-RELATED"/>
    <property type="match status" value="1"/>
</dbReference>
<dbReference type="Proteomes" id="UP000236728">
    <property type="component" value="Unassembled WGS sequence"/>
</dbReference>
<organism evidence="5 6">
    <name type="scientific">Bryocella elongata</name>
    <dbReference type="NCBI Taxonomy" id="863522"/>
    <lineage>
        <taxon>Bacteria</taxon>
        <taxon>Pseudomonadati</taxon>
        <taxon>Acidobacteriota</taxon>
        <taxon>Terriglobia</taxon>
        <taxon>Terriglobales</taxon>
        <taxon>Acidobacteriaceae</taxon>
        <taxon>Bryocella</taxon>
    </lineage>
</organism>
<dbReference type="RefSeq" id="WP_103931274.1">
    <property type="nucleotide sequence ID" value="NZ_FNVA01000001.1"/>
</dbReference>
<dbReference type="GO" id="GO:0016757">
    <property type="term" value="F:glycosyltransferase activity"/>
    <property type="evidence" value="ECO:0007669"/>
    <property type="project" value="UniProtKB-KW"/>
</dbReference>
<dbReference type="Gene3D" id="3.90.550.10">
    <property type="entry name" value="Spore Coat Polysaccharide Biosynthesis Protein SpsA, Chain A"/>
    <property type="match status" value="1"/>
</dbReference>
<evidence type="ECO:0000313" key="6">
    <source>
        <dbReference type="Proteomes" id="UP000236728"/>
    </source>
</evidence>
<comment type="similarity">
    <text evidence="1">Belongs to the glycosyltransferase 2 family.</text>
</comment>
<dbReference type="SUPFAM" id="SSF53448">
    <property type="entry name" value="Nucleotide-diphospho-sugar transferases"/>
    <property type="match status" value="1"/>
</dbReference>
<evidence type="ECO:0000256" key="3">
    <source>
        <dbReference type="ARBA" id="ARBA00022679"/>
    </source>
</evidence>